<comment type="caution">
    <text evidence="3">The sequence shown here is derived from an EMBL/GenBank/DDBJ whole genome shotgun (WGS) entry which is preliminary data.</text>
</comment>
<evidence type="ECO:0000313" key="4">
    <source>
        <dbReference type="Proteomes" id="UP000663879"/>
    </source>
</evidence>
<reference evidence="3" key="1">
    <citation type="submission" date="2021-02" db="EMBL/GenBank/DDBJ databases">
        <authorList>
            <person name="Nowell W R."/>
        </authorList>
    </citation>
    <scope>NUCLEOTIDE SEQUENCE</scope>
    <source>
        <strain evidence="3">Ploen Becks lab</strain>
    </source>
</reference>
<name>A0A813UAE1_9BILA</name>
<feature type="region of interest" description="Disordered" evidence="2">
    <location>
        <begin position="293"/>
        <end position="345"/>
    </location>
</feature>
<dbReference type="AlphaFoldDB" id="A0A813UAE1"/>
<protein>
    <submittedName>
        <fullName evidence="3">Uncharacterized protein</fullName>
    </submittedName>
</protein>
<feature type="coiled-coil region" evidence="1">
    <location>
        <begin position="8"/>
        <end position="172"/>
    </location>
</feature>
<organism evidence="3 4">
    <name type="scientific">Brachionus calyciflorus</name>
    <dbReference type="NCBI Taxonomy" id="104777"/>
    <lineage>
        <taxon>Eukaryota</taxon>
        <taxon>Metazoa</taxon>
        <taxon>Spiralia</taxon>
        <taxon>Gnathifera</taxon>
        <taxon>Rotifera</taxon>
        <taxon>Eurotatoria</taxon>
        <taxon>Monogononta</taxon>
        <taxon>Pseudotrocha</taxon>
        <taxon>Ploima</taxon>
        <taxon>Brachionidae</taxon>
        <taxon>Brachionus</taxon>
    </lineage>
</organism>
<feature type="compositionally biased region" description="Low complexity" evidence="2">
    <location>
        <begin position="317"/>
        <end position="337"/>
    </location>
</feature>
<evidence type="ECO:0000256" key="2">
    <source>
        <dbReference type="SAM" id="MobiDB-lite"/>
    </source>
</evidence>
<dbReference type="EMBL" id="CAJNOC010000994">
    <property type="protein sequence ID" value="CAF0824915.1"/>
    <property type="molecule type" value="Genomic_DNA"/>
</dbReference>
<evidence type="ECO:0000313" key="3">
    <source>
        <dbReference type="EMBL" id="CAF0824915.1"/>
    </source>
</evidence>
<feature type="compositionally biased region" description="Low complexity" evidence="2">
    <location>
        <begin position="247"/>
        <end position="257"/>
    </location>
</feature>
<feature type="region of interest" description="Disordered" evidence="2">
    <location>
        <begin position="232"/>
        <end position="257"/>
    </location>
</feature>
<sequence length="1157" mass="136840">MISYCENCEQTKKDLNETKLKLNEFQTLAKKIVHTDLVLRKYSDKEAECNKLSEELRNKERDYDHLNDKYKNLVKELDTLKKQNNKESLKEKAEFDKILKEKDEKIEKLTNTESVLNEKIKQYVENERNFDNKAFDYIKQIDQFKNELKQLNEKLDQTCKELKEAKEINEGKLSDKIPNLSYKNVKTSTQILNANITFSDSSTTIETVDKKEVSPKKDTTFKGFYLGSESEAEEDVIQHKENSQGISKQSSDFLSSFSQEDENANLSLICTKPDAVAQESLVLGPQTKLEKNVSFNLDDDSSSESSEVKKEIEYSDTESSSSESESSSDTSSSSDSSNRSKNNLDDLFGFQISDDEENNLKDSEKEQSFDVLNLQKEFEKDQSSDEEKKEREKIEKEKIEQERLEKEEKERQKLAELETEKKTETIVDQFIEKISETFLEDLIDQSKTEQLILEFIRDKLLNEEISSKHSLTSKIIRNICISCVDEEKYERKRLEKKLSEEIKVKLEEEFYEKMFEEKLIQLIKECCERVITENINEKVNEIYFGIVDELSKETFNKCLLDLMFEDINSATKPLIKKLEQRPKKFDYKEPENKSFKRRLSSDFEDKLEFEKRSRRDSFASEASWKSSNFFGENAEKKGLEEFVKECLADYFRKFNFKIEFTFDELDELIDRLARAVKKNNLLSNNSKFIANILIKHYINNKFIPLSDENKLNQVDESELKLFKQINMIKNAPIKEEFESITRTIYGKKSTQSSYTNYLQSKLNDTMVVKITNEEEKYVYILRKLMDYPTLEKVQEEFLNYLRVMILNNEFNETFKMRMGRMLCFVCKSKKNTDYLKCFIYDLIVSHESTMPLTFQNLILLFARIWPESLTWPCSIDELNDYDIDNPPEYKNPILFVIIYVLFENIKKNNAKLDQVKREHGTKYSEFSSYYIYILETMCNWSIEYSSIIDIWNFLKFNLNRVFENLEPGDFFLSDDKEFRLKNILRQYFEAFKLLCLNEGWQWTKNNFIKDFIKSEVDTCVLKLNEKSEDLDSELKLKHQISFYNLLVNSVVSLMCSRTDNEFLTDQINKMGSIVNSFENEKVYMIYEISTIESMLYLVSFDPIECFKLIEKWYENLKKRASKQDISVQIPQKFQRKILTVQNLNIDKLKNFVKIISF</sequence>
<keyword evidence="1" id="KW-0175">Coiled coil</keyword>
<gene>
    <name evidence="3" type="ORF">OXX778_LOCUS7668</name>
</gene>
<proteinExistence type="predicted"/>
<accession>A0A813UAE1</accession>
<feature type="coiled-coil region" evidence="1">
    <location>
        <begin position="380"/>
        <end position="424"/>
    </location>
</feature>
<dbReference type="OrthoDB" id="10529094at2759"/>
<evidence type="ECO:0000256" key="1">
    <source>
        <dbReference type="SAM" id="Coils"/>
    </source>
</evidence>
<dbReference type="Proteomes" id="UP000663879">
    <property type="component" value="Unassembled WGS sequence"/>
</dbReference>
<keyword evidence="4" id="KW-1185">Reference proteome</keyword>